<dbReference type="Proteomes" id="UP000013041">
    <property type="component" value="Unassembled WGS sequence"/>
</dbReference>
<feature type="non-terminal residue" evidence="1">
    <location>
        <position position="1"/>
    </location>
</feature>
<proteinExistence type="predicted"/>
<dbReference type="RefSeq" id="WP_002570921.1">
    <property type="nucleotide sequence ID" value="NZ_KB851142.1"/>
</dbReference>
<dbReference type="HOGENOM" id="CLU_2418177_0_0_9"/>
<comment type="caution">
    <text evidence="1">The sequence shown here is derived from an EMBL/GenBank/DDBJ whole genome shotgun (WGS) entry which is preliminary data.</text>
</comment>
<dbReference type="EMBL" id="AGYG01000036">
    <property type="protein sequence ID" value="ENZ31644.1"/>
    <property type="molecule type" value="Genomic_DNA"/>
</dbReference>
<accession>R0AFU6</accession>
<reference evidence="1 2" key="1">
    <citation type="submission" date="2013-01" db="EMBL/GenBank/DDBJ databases">
        <title>The Genome Sequence of Clostridium bolteae 90B8.</title>
        <authorList>
            <consortium name="The Broad Institute Genome Sequencing Platform"/>
            <person name="Earl A."/>
            <person name="Ward D."/>
            <person name="Feldgarden M."/>
            <person name="Gevers D."/>
            <person name="Courvalin P."/>
            <person name="Lambert T."/>
            <person name="Walker B."/>
            <person name="Young S.K."/>
            <person name="Zeng Q."/>
            <person name="Gargeya S."/>
            <person name="Fitzgerald M."/>
            <person name="Haas B."/>
            <person name="Abouelleil A."/>
            <person name="Alvarado L."/>
            <person name="Arachchi H.M."/>
            <person name="Berlin A.M."/>
            <person name="Chapman S.B."/>
            <person name="Dewar J."/>
            <person name="Goldberg J."/>
            <person name="Griggs A."/>
            <person name="Gujja S."/>
            <person name="Hansen M."/>
            <person name="Howarth C."/>
            <person name="Imamovic A."/>
            <person name="Larimer J."/>
            <person name="McCowan C."/>
            <person name="Murphy C."/>
            <person name="Neiman D."/>
            <person name="Pearson M."/>
            <person name="Priest M."/>
            <person name="Roberts A."/>
            <person name="Saif S."/>
            <person name="Shea T."/>
            <person name="Sisk P."/>
            <person name="Sykes S."/>
            <person name="Wortman J."/>
            <person name="Nusbaum C."/>
            <person name="Birren B."/>
        </authorList>
    </citation>
    <scope>NUCLEOTIDE SEQUENCE [LARGE SCALE GENOMIC DNA]</scope>
    <source>
        <strain evidence="1 2">90B8</strain>
    </source>
</reference>
<protein>
    <submittedName>
        <fullName evidence="1">Uncharacterized protein</fullName>
    </submittedName>
</protein>
<sequence length="91" mass="10898">PESHRPATHGNGMFFDRVDCRLNPDSFIDFIWELLPANGAKNLLQLFFRKGMRDHFHRKLLEIRLAFSFFLPARDLNHIFFCRFDNIKRFG</sequence>
<evidence type="ECO:0000313" key="1">
    <source>
        <dbReference type="EMBL" id="ENZ31644.1"/>
    </source>
</evidence>
<evidence type="ECO:0000313" key="2">
    <source>
        <dbReference type="Proteomes" id="UP000013041"/>
    </source>
</evidence>
<gene>
    <name evidence="1" type="ORF">HMPREF1097_05704</name>
</gene>
<name>R0AFU6_9FIRM</name>
<dbReference type="AlphaFoldDB" id="R0AFU6"/>
<organism evidence="1 2">
    <name type="scientific">Enterocloster bolteae 90B8</name>
    <dbReference type="NCBI Taxonomy" id="997897"/>
    <lineage>
        <taxon>Bacteria</taxon>
        <taxon>Bacillati</taxon>
        <taxon>Bacillota</taxon>
        <taxon>Clostridia</taxon>
        <taxon>Lachnospirales</taxon>
        <taxon>Lachnospiraceae</taxon>
        <taxon>Enterocloster</taxon>
    </lineage>
</organism>